<keyword evidence="2" id="KW-1185">Reference proteome</keyword>
<dbReference type="EMBL" id="LDPU01000003">
    <property type="protein sequence ID" value="KLO47636.1"/>
    <property type="molecule type" value="Genomic_DNA"/>
</dbReference>
<gene>
    <name evidence="1" type="ORF">ABW05_30965</name>
</gene>
<accession>A0ABR5FM75</accession>
<evidence type="ECO:0000313" key="2">
    <source>
        <dbReference type="Proteomes" id="UP000036499"/>
    </source>
</evidence>
<reference evidence="1 2" key="1">
    <citation type="submission" date="2015-05" db="EMBL/GenBank/DDBJ databases">
        <title>Genome sequence of Mycobacterium senegalense.</title>
        <authorList>
            <person name="Greninger A.L."/>
            <person name="Miller S."/>
        </authorList>
    </citation>
    <scope>NUCLEOTIDE SEQUENCE [LARGE SCALE GENOMIC DNA]</scope>
    <source>
        <strain evidence="1 2">CK2</strain>
    </source>
</reference>
<protein>
    <recommendedName>
        <fullName evidence="3">Restriction endonuclease</fullName>
    </recommendedName>
</protein>
<comment type="caution">
    <text evidence="1">The sequence shown here is derived from an EMBL/GenBank/DDBJ whole genome shotgun (WGS) entry which is preliminary data.</text>
</comment>
<evidence type="ECO:0008006" key="3">
    <source>
        <dbReference type="Google" id="ProtNLM"/>
    </source>
</evidence>
<evidence type="ECO:0000313" key="1">
    <source>
        <dbReference type="EMBL" id="KLO47636.1"/>
    </source>
</evidence>
<dbReference type="Proteomes" id="UP000036499">
    <property type="component" value="Unassembled WGS sequence"/>
</dbReference>
<sequence>MTVRPYQLSADELQANLDNLVQATFDDLTSQFMLLPRGATFLEYADFQKGYEALRLCTGGFKTLTVDRCWDAVRKNAVAGIVLRAIIGVTPPEWQDLAKEETGESFPNNWARGLDKHMRTDHNYFHTRGGTSTITVTRTAALFTAACKAIGDGAAEAPEGMIHRLDKIDTKEGLDSVRYVAEQHVPYAVLLYERYLGRPFSSHRDGVSELVGDVMENAIEDVLAAAHIPFRKTKRAERVPGFDQAPDFFTPDELAPTVIIEAKITGDDGTARDKVTRILRLATMRDDRERAGKPAFEVVACIDGRGFGVRREDIGQLIVATRGKVFTANTLHDLIKYTGLSEFAPPTPHVAVS</sequence>
<proteinExistence type="predicted"/>
<organism evidence="1 2">
    <name type="scientific">Mycolicibacterium senegalense</name>
    <dbReference type="NCBI Taxonomy" id="1796"/>
    <lineage>
        <taxon>Bacteria</taxon>
        <taxon>Bacillati</taxon>
        <taxon>Actinomycetota</taxon>
        <taxon>Actinomycetes</taxon>
        <taxon>Mycobacteriales</taxon>
        <taxon>Mycobacteriaceae</taxon>
        <taxon>Mycolicibacterium</taxon>
    </lineage>
</organism>
<name>A0ABR5FM75_9MYCO</name>